<accession>M1AZJ8</accession>
<keyword evidence="2" id="KW-1185">Reference proteome</keyword>
<sequence>MDIFYVPGTQVLVDAPINVIHQFRTATLTVSGSSSQSHAIWCFADIGYSLFTSPALCNFKSDYASYFHSVAVGSWLRFCREVLY</sequence>
<dbReference type="Proteomes" id="UP000011115">
    <property type="component" value="Unassembled WGS sequence"/>
</dbReference>
<reference evidence="1" key="2">
    <citation type="submission" date="2015-06" db="UniProtKB">
        <authorList>
            <consortium name="EnsemblPlants"/>
        </authorList>
    </citation>
    <scope>IDENTIFICATION</scope>
    <source>
        <strain evidence="1">DM1-3 516 R44</strain>
    </source>
</reference>
<dbReference type="EnsemblPlants" id="PGSC0003DMT400033725">
    <property type="protein sequence ID" value="PGSC0003DMT400033725"/>
    <property type="gene ID" value="PGSC0003DMG402012957"/>
</dbReference>
<dbReference type="OrthoDB" id="2017423at2759"/>
<protein>
    <submittedName>
        <fullName evidence="1">Protein CPR-5</fullName>
    </submittedName>
</protein>
<gene>
    <name evidence="1" type="primary">LOC102588379</name>
</gene>
<dbReference type="ExpressionAtlas" id="M1AZJ8">
    <property type="expression patterns" value="baseline"/>
</dbReference>
<name>M1AZJ8_SOLTU</name>
<evidence type="ECO:0000313" key="2">
    <source>
        <dbReference type="Proteomes" id="UP000011115"/>
    </source>
</evidence>
<dbReference type="HOGENOM" id="CLU_2531880_0_0_1"/>
<dbReference type="Gramene" id="PGSC0003DMT400033725">
    <property type="protein sequence ID" value="PGSC0003DMT400033725"/>
    <property type="gene ID" value="PGSC0003DMG402012957"/>
</dbReference>
<dbReference type="AlphaFoldDB" id="M1AZJ8"/>
<proteinExistence type="predicted"/>
<evidence type="ECO:0000313" key="1">
    <source>
        <dbReference type="EnsemblPlants" id="PGSC0003DMT400033725"/>
    </source>
</evidence>
<organism evidence="1 2">
    <name type="scientific">Solanum tuberosum</name>
    <name type="common">Potato</name>
    <dbReference type="NCBI Taxonomy" id="4113"/>
    <lineage>
        <taxon>Eukaryota</taxon>
        <taxon>Viridiplantae</taxon>
        <taxon>Streptophyta</taxon>
        <taxon>Embryophyta</taxon>
        <taxon>Tracheophyta</taxon>
        <taxon>Spermatophyta</taxon>
        <taxon>Magnoliopsida</taxon>
        <taxon>eudicotyledons</taxon>
        <taxon>Gunneridae</taxon>
        <taxon>Pentapetalae</taxon>
        <taxon>asterids</taxon>
        <taxon>lamiids</taxon>
        <taxon>Solanales</taxon>
        <taxon>Solanaceae</taxon>
        <taxon>Solanoideae</taxon>
        <taxon>Solaneae</taxon>
        <taxon>Solanum</taxon>
    </lineage>
</organism>
<reference evidence="2" key="1">
    <citation type="journal article" date="2011" name="Nature">
        <title>Genome sequence and analysis of the tuber crop potato.</title>
        <authorList>
            <consortium name="The Potato Genome Sequencing Consortium"/>
        </authorList>
    </citation>
    <scope>NUCLEOTIDE SEQUENCE [LARGE SCALE GENOMIC DNA]</scope>
    <source>
        <strain evidence="2">cv. DM1-3 516 R44</strain>
    </source>
</reference>